<proteinExistence type="predicted"/>
<sequence length="189" mass="21727">MDYGQQRRNPFHTRFHVNDKVCLVAIDGGSCANLASTYMVEKLGLITFKHLSPYVLQGLNEDEELEVMEQEWKKTKAMKKVEREVSREKQITVEGDQNENEKIDVRNVGVENEKVEKIEFGSKGGSTCGRENEKITSEVVVKRYDGVEHAQIKEEHCEKTKTFGVENESEDELFQGTFKMIQASFLLKF</sequence>
<dbReference type="PANTHER" id="PTHR35046:SF9">
    <property type="entry name" value="RNA-DIRECTED DNA POLYMERASE"/>
    <property type="match status" value="1"/>
</dbReference>
<comment type="caution">
    <text evidence="1">The sequence shown here is derived from an EMBL/GenBank/DDBJ whole genome shotgun (WGS) entry which is preliminary data.</text>
</comment>
<dbReference type="EMBL" id="VEPZ02000987">
    <property type="protein sequence ID" value="KAE8704789.1"/>
    <property type="molecule type" value="Genomic_DNA"/>
</dbReference>
<gene>
    <name evidence="1" type="ORF">F3Y22_tig00110442pilonHSYRG00003</name>
</gene>
<organism evidence="1 2">
    <name type="scientific">Hibiscus syriacus</name>
    <name type="common">Rose of Sharon</name>
    <dbReference type="NCBI Taxonomy" id="106335"/>
    <lineage>
        <taxon>Eukaryota</taxon>
        <taxon>Viridiplantae</taxon>
        <taxon>Streptophyta</taxon>
        <taxon>Embryophyta</taxon>
        <taxon>Tracheophyta</taxon>
        <taxon>Spermatophyta</taxon>
        <taxon>Magnoliopsida</taxon>
        <taxon>eudicotyledons</taxon>
        <taxon>Gunneridae</taxon>
        <taxon>Pentapetalae</taxon>
        <taxon>rosids</taxon>
        <taxon>malvids</taxon>
        <taxon>Malvales</taxon>
        <taxon>Malvaceae</taxon>
        <taxon>Malvoideae</taxon>
        <taxon>Hibiscus</taxon>
    </lineage>
</organism>
<accession>A0A6A3APG4</accession>
<protein>
    <submittedName>
        <fullName evidence="1">Uncharacterized protein</fullName>
    </submittedName>
</protein>
<dbReference type="Proteomes" id="UP000436088">
    <property type="component" value="Unassembled WGS sequence"/>
</dbReference>
<evidence type="ECO:0000313" key="1">
    <source>
        <dbReference type="EMBL" id="KAE8704789.1"/>
    </source>
</evidence>
<evidence type="ECO:0000313" key="2">
    <source>
        <dbReference type="Proteomes" id="UP000436088"/>
    </source>
</evidence>
<reference evidence="1" key="1">
    <citation type="submission" date="2019-09" db="EMBL/GenBank/DDBJ databases">
        <title>Draft genome information of white flower Hibiscus syriacus.</title>
        <authorList>
            <person name="Kim Y.-M."/>
        </authorList>
    </citation>
    <scope>NUCLEOTIDE SEQUENCE [LARGE SCALE GENOMIC DNA]</scope>
    <source>
        <strain evidence="1">YM2019G1</strain>
    </source>
</reference>
<name>A0A6A3APG4_HIBSY</name>
<dbReference type="AlphaFoldDB" id="A0A6A3APG4"/>
<dbReference type="PANTHER" id="PTHR35046">
    <property type="entry name" value="ZINC KNUCKLE (CCHC-TYPE) FAMILY PROTEIN"/>
    <property type="match status" value="1"/>
</dbReference>
<keyword evidence="2" id="KW-1185">Reference proteome</keyword>